<evidence type="ECO:0000256" key="4">
    <source>
        <dbReference type="RuleBase" id="RU003494"/>
    </source>
</evidence>
<evidence type="ECO:0000313" key="7">
    <source>
        <dbReference type="EMBL" id="KZP09734.1"/>
    </source>
</evidence>
<dbReference type="GO" id="GO:0004364">
    <property type="term" value="F:glutathione transferase activity"/>
    <property type="evidence" value="ECO:0007669"/>
    <property type="project" value="UniProtKB-EC"/>
</dbReference>
<dbReference type="FunFam" id="3.40.30.10:FF:000016">
    <property type="entry name" value="Glutathione S-transferase F2"/>
    <property type="match status" value="1"/>
</dbReference>
<dbReference type="Pfam" id="PF00043">
    <property type="entry name" value="GST_C"/>
    <property type="match status" value="1"/>
</dbReference>
<dbReference type="InterPro" id="IPR036249">
    <property type="entry name" value="Thioredoxin-like_sf"/>
</dbReference>
<sequence>MVLKLYGNAISTCTKRAAVVIKEKNIPFEFIAVDFAKGEHKAPEFIEKQPFGQVPCIDDDGFILYESRAIGRYIAAKYAIQGPSLIPLGDLKANALFEQAASSEQANFDGPAHGISWEKVYKKWNHMEVDEERVTEYKTKLEGKLDAYEGILSKQKYLAGAEVTLADLYHLPLGVRVKEIFPELFSSRPHVAKWFDSLECRPSWQAIKDGVASSN</sequence>
<dbReference type="InterPro" id="IPR010987">
    <property type="entry name" value="Glutathione-S-Trfase_C-like"/>
</dbReference>
<keyword evidence="9" id="KW-1185">Reference proteome</keyword>
<dbReference type="Gene3D" id="3.40.30.10">
    <property type="entry name" value="Glutaredoxin"/>
    <property type="match status" value="1"/>
</dbReference>
<dbReference type="STRING" id="436010.A0A166GBX5"/>
<dbReference type="SFLD" id="SFLDG01154">
    <property type="entry name" value="Main.5:_Phi-like"/>
    <property type="match status" value="1"/>
</dbReference>
<dbReference type="EMBL" id="KV417693">
    <property type="protein sequence ID" value="KZP09734.1"/>
    <property type="molecule type" value="Genomic_DNA"/>
</dbReference>
<dbReference type="PANTHER" id="PTHR43900:SF3">
    <property type="entry name" value="GLUTATHIONE S-TRANSFERASE RHO"/>
    <property type="match status" value="1"/>
</dbReference>
<feature type="domain" description="GST N-terminal" evidence="5">
    <location>
        <begin position="1"/>
        <end position="82"/>
    </location>
</feature>
<dbReference type="OrthoDB" id="249703at2759"/>
<gene>
    <name evidence="8" type="ORF">FIBSPDRAFT_920604</name>
    <name evidence="7" type="ORF">FIBSPDRAFT_922477</name>
</gene>
<evidence type="ECO:0000313" key="9">
    <source>
        <dbReference type="Proteomes" id="UP000076532"/>
    </source>
</evidence>
<dbReference type="InterPro" id="IPR004046">
    <property type="entry name" value="GST_C"/>
</dbReference>
<dbReference type="InterPro" id="IPR040079">
    <property type="entry name" value="Glutathione_S-Trfase"/>
</dbReference>
<dbReference type="InterPro" id="IPR004045">
    <property type="entry name" value="Glutathione_S-Trfase_N"/>
</dbReference>
<dbReference type="GO" id="GO:0006749">
    <property type="term" value="P:glutathione metabolic process"/>
    <property type="evidence" value="ECO:0007669"/>
    <property type="project" value="TreeGrafter"/>
</dbReference>
<comment type="catalytic activity">
    <reaction evidence="3">
        <text>RX + glutathione = an S-substituted glutathione + a halide anion + H(+)</text>
        <dbReference type="Rhea" id="RHEA:16437"/>
        <dbReference type="ChEBI" id="CHEBI:15378"/>
        <dbReference type="ChEBI" id="CHEBI:16042"/>
        <dbReference type="ChEBI" id="CHEBI:17792"/>
        <dbReference type="ChEBI" id="CHEBI:57925"/>
        <dbReference type="ChEBI" id="CHEBI:90779"/>
        <dbReference type="EC" id="2.5.1.18"/>
    </reaction>
</comment>
<dbReference type="AlphaFoldDB" id="A0A166GBX5"/>
<dbReference type="InterPro" id="IPR036282">
    <property type="entry name" value="Glutathione-S-Trfase_C_sf"/>
</dbReference>
<evidence type="ECO:0000256" key="3">
    <source>
        <dbReference type="ARBA" id="ARBA00047960"/>
    </source>
</evidence>
<dbReference type="PANTHER" id="PTHR43900">
    <property type="entry name" value="GLUTATHIONE S-TRANSFERASE RHO"/>
    <property type="match status" value="1"/>
</dbReference>
<dbReference type="Gene3D" id="1.20.1050.10">
    <property type="match status" value="1"/>
</dbReference>
<dbReference type="Pfam" id="PF02798">
    <property type="entry name" value="GST_N"/>
    <property type="match status" value="1"/>
</dbReference>
<accession>A0A166GBX5</accession>
<proteinExistence type="inferred from homology"/>
<dbReference type="SFLD" id="SFLDS00019">
    <property type="entry name" value="Glutathione_Transferase_(cytos"/>
    <property type="match status" value="1"/>
</dbReference>
<evidence type="ECO:0000313" key="8">
    <source>
        <dbReference type="EMBL" id="KZP17681.1"/>
    </source>
</evidence>
<comment type="similarity">
    <text evidence="4">Belongs to the GST superfamily.</text>
</comment>
<dbReference type="GO" id="GO:0043295">
    <property type="term" value="F:glutathione binding"/>
    <property type="evidence" value="ECO:0007669"/>
    <property type="project" value="TreeGrafter"/>
</dbReference>
<dbReference type="EC" id="2.5.1.18" evidence="1"/>
<organism evidence="8 9">
    <name type="scientific">Athelia psychrophila</name>
    <dbReference type="NCBI Taxonomy" id="1759441"/>
    <lineage>
        <taxon>Eukaryota</taxon>
        <taxon>Fungi</taxon>
        <taxon>Dikarya</taxon>
        <taxon>Basidiomycota</taxon>
        <taxon>Agaricomycotina</taxon>
        <taxon>Agaricomycetes</taxon>
        <taxon>Agaricomycetidae</taxon>
        <taxon>Atheliales</taxon>
        <taxon>Atheliaceae</taxon>
        <taxon>Athelia</taxon>
    </lineage>
</organism>
<dbReference type="CDD" id="cd03053">
    <property type="entry name" value="GST_N_Phi"/>
    <property type="match status" value="1"/>
</dbReference>
<dbReference type="PROSITE" id="PS50404">
    <property type="entry name" value="GST_NTER"/>
    <property type="match status" value="1"/>
</dbReference>
<evidence type="ECO:0000259" key="5">
    <source>
        <dbReference type="PROSITE" id="PS50404"/>
    </source>
</evidence>
<protein>
    <recommendedName>
        <fullName evidence="1">glutathione transferase</fullName>
        <ecNumber evidence="1">2.5.1.18</ecNumber>
    </recommendedName>
</protein>
<reference evidence="8 9" key="1">
    <citation type="journal article" date="2016" name="Mol. Biol. Evol.">
        <title>Comparative Genomics of Early-Diverging Mushroom-Forming Fungi Provides Insights into the Origins of Lignocellulose Decay Capabilities.</title>
        <authorList>
            <person name="Nagy L.G."/>
            <person name="Riley R."/>
            <person name="Tritt A."/>
            <person name="Adam C."/>
            <person name="Daum C."/>
            <person name="Floudas D."/>
            <person name="Sun H."/>
            <person name="Yadav J.S."/>
            <person name="Pangilinan J."/>
            <person name="Larsson K.H."/>
            <person name="Matsuura K."/>
            <person name="Barry K."/>
            <person name="Labutti K."/>
            <person name="Kuo R."/>
            <person name="Ohm R.A."/>
            <person name="Bhattacharya S.S."/>
            <person name="Shirouzu T."/>
            <person name="Yoshinaga Y."/>
            <person name="Martin F.M."/>
            <person name="Grigoriev I.V."/>
            <person name="Hibbett D.S."/>
        </authorList>
    </citation>
    <scope>NUCLEOTIDE SEQUENCE [LARGE SCALE GENOMIC DNA]</scope>
    <source>
        <strain evidence="8 9">CBS 109695</strain>
    </source>
</reference>
<dbReference type="GO" id="GO:0005737">
    <property type="term" value="C:cytoplasm"/>
    <property type="evidence" value="ECO:0007669"/>
    <property type="project" value="TreeGrafter"/>
</dbReference>
<evidence type="ECO:0000256" key="2">
    <source>
        <dbReference type="ARBA" id="ARBA00022679"/>
    </source>
</evidence>
<dbReference type="Proteomes" id="UP000076532">
    <property type="component" value="Unassembled WGS sequence"/>
</dbReference>
<name>A0A166GBX5_9AGAM</name>
<evidence type="ECO:0000256" key="1">
    <source>
        <dbReference type="ARBA" id="ARBA00012452"/>
    </source>
</evidence>
<dbReference type="PROSITE" id="PS50405">
    <property type="entry name" value="GST_CTER"/>
    <property type="match status" value="1"/>
</dbReference>
<dbReference type="SUPFAM" id="SSF47616">
    <property type="entry name" value="GST C-terminal domain-like"/>
    <property type="match status" value="1"/>
</dbReference>
<dbReference type="EMBL" id="KV417580">
    <property type="protein sequence ID" value="KZP17681.1"/>
    <property type="molecule type" value="Genomic_DNA"/>
</dbReference>
<dbReference type="SUPFAM" id="SSF52833">
    <property type="entry name" value="Thioredoxin-like"/>
    <property type="match status" value="1"/>
</dbReference>
<feature type="domain" description="GST C-terminal" evidence="6">
    <location>
        <begin position="90"/>
        <end position="215"/>
    </location>
</feature>
<keyword evidence="2" id="KW-0808">Transferase</keyword>
<evidence type="ECO:0000259" key="6">
    <source>
        <dbReference type="PROSITE" id="PS50405"/>
    </source>
</evidence>
<dbReference type="SFLD" id="SFLDG00358">
    <property type="entry name" value="Main_(cytGST)"/>
    <property type="match status" value="1"/>
</dbReference>